<dbReference type="InterPro" id="IPR011050">
    <property type="entry name" value="Pectin_lyase_fold/virulence"/>
</dbReference>
<dbReference type="EMBL" id="JAGTPW010000024">
    <property type="protein sequence ID" value="MBR8645060.1"/>
    <property type="molecule type" value="Genomic_DNA"/>
</dbReference>
<organism evidence="1 2">
    <name type="scientific">Peribacillus frigoritolerans</name>
    <dbReference type="NCBI Taxonomy" id="450367"/>
    <lineage>
        <taxon>Bacteria</taxon>
        <taxon>Bacillati</taxon>
        <taxon>Bacillota</taxon>
        <taxon>Bacilli</taxon>
        <taxon>Bacillales</taxon>
        <taxon>Bacillaceae</taxon>
        <taxon>Peribacillus</taxon>
    </lineage>
</organism>
<dbReference type="AlphaFoldDB" id="A0A941J6Y0"/>
<reference evidence="1" key="1">
    <citation type="submission" date="2021-04" db="EMBL/GenBank/DDBJ databases">
        <title>Whole genome sequencing of Enterococci isolates from hospitalized patients.</title>
        <authorList>
            <person name="Ogoti B.M."/>
            <person name="Onyambu F.G."/>
        </authorList>
    </citation>
    <scope>NUCLEOTIDE SEQUENCE</scope>
    <source>
        <strain evidence="1">242</strain>
    </source>
</reference>
<evidence type="ECO:0000313" key="2">
    <source>
        <dbReference type="Proteomes" id="UP000680045"/>
    </source>
</evidence>
<dbReference type="Proteomes" id="UP000680045">
    <property type="component" value="Unassembled WGS sequence"/>
</dbReference>
<accession>A0A941J6Y0</accession>
<name>A0A941J6Y0_9BACI</name>
<dbReference type="SUPFAM" id="SSF51126">
    <property type="entry name" value="Pectin lyase-like"/>
    <property type="match status" value="1"/>
</dbReference>
<proteinExistence type="predicted"/>
<protein>
    <submittedName>
        <fullName evidence="1">Uncharacterized protein</fullName>
    </submittedName>
</protein>
<evidence type="ECO:0000313" key="1">
    <source>
        <dbReference type="EMBL" id="MBR8645060.1"/>
    </source>
</evidence>
<comment type="caution">
    <text evidence="1">The sequence shown here is derived from an EMBL/GenBank/DDBJ whole genome shotgun (WGS) entry which is preliminary data.</text>
</comment>
<gene>
    <name evidence="1" type="ORF">KEH51_14685</name>
</gene>
<sequence length="79" mass="8913">MNSEKHENLGLHKWEPNDGILRTEFNEKFGKVDEKVAEVTKRTSQEISVLEFGADPTGTTHSTQAFIDADAYCSTNKRI</sequence>